<dbReference type="PANTHER" id="PTHR43248:SF25">
    <property type="entry name" value="AB HYDROLASE-1 DOMAIN-CONTAINING PROTEIN-RELATED"/>
    <property type="match status" value="1"/>
</dbReference>
<evidence type="ECO:0000259" key="4">
    <source>
        <dbReference type="Pfam" id="PF00561"/>
    </source>
</evidence>
<dbReference type="Proteomes" id="UP000464657">
    <property type="component" value="Chromosome"/>
</dbReference>
<dbReference type="GO" id="GO:0004177">
    <property type="term" value="F:aminopeptidase activity"/>
    <property type="evidence" value="ECO:0007669"/>
    <property type="project" value="UniProtKB-KW"/>
</dbReference>
<evidence type="ECO:0000256" key="1">
    <source>
        <dbReference type="ARBA" id="ARBA00010088"/>
    </source>
</evidence>
<keyword evidence="6" id="KW-0645">Protease</keyword>
<dbReference type="Pfam" id="PF00561">
    <property type="entry name" value="Abhydrolase_1"/>
    <property type="match status" value="1"/>
</dbReference>
<dbReference type="OrthoDB" id="4510475at2"/>
<dbReference type="RefSeq" id="WP_160128175.1">
    <property type="nucleotide sequence ID" value="NZ_CP019288.1"/>
</dbReference>
<protein>
    <submittedName>
        <fullName evidence="6">Tripeptidyl aminopeptidase</fullName>
        <ecNumber evidence="6">3.4.14.-</ecNumber>
    </submittedName>
</protein>
<sequence>MILIKRLFVLIGIFFLGFLPPLTAQNSVSFEEAKSFYPYAKVLKNDSIIWGYLSVPENWEKEDTNTIKIGVTVLKSRENKEDVPAVVFIQGGPGASGVSNIWSWRLHPLRKTHDIVLFDVRGTGFSKPRLCPNLGEEFLKILAKNQSEVEDEKQKVNAALACKQELIRKGIDTDAYHSGSVAKDLHALMSNLGYKGWSVYGVSYGTYMAQVYASIYPEDVTSLVLDSSIADIKAYYTENTSNYMNSLNKVFDACKNDPNCNQQYPNLEETYYEVINEMENNPITVPVSKNFIEGESFTFNSEDFKVAIQQALYNKQLVEVIPLLIHQFKDKNKDALGNLVTAFSSLLMMDYGVYYCVSCNETLPNNELSNFELNVSKYDKLHGGLAFYKSDFKVCDKWNINKPDSLFKNFDLDPLKEENFPVLIFSGEYDPITPDTNGEKVAERFNTAHNIPGSTYGHVPGFTGIGKSVATSFIKNPNQKPDVMAFKKVVKMEIVKDITVNKGVAKMGNSLNEMNLIFLAPLVIAISVMLVFILVYSFKIFRKKYNNLSDNLVRGLSILSSTLGLICLIGLVGALLKVTEHNYFILAFGLPQNYAYLFTLSIVFLVLVILTALVFLIRIKKISNRSIVFSVIFSNILLATYMIYWGIFPF</sequence>
<dbReference type="Gene3D" id="3.40.50.1820">
    <property type="entry name" value="alpha/beta hydrolase"/>
    <property type="match status" value="1"/>
</dbReference>
<evidence type="ECO:0000256" key="3">
    <source>
        <dbReference type="SAM" id="Phobius"/>
    </source>
</evidence>
<dbReference type="EC" id="3.4.14.-" evidence="6"/>
<dbReference type="InterPro" id="IPR029058">
    <property type="entry name" value="AB_hydrolase_fold"/>
</dbReference>
<proteinExistence type="inferred from homology"/>
<evidence type="ECO:0000259" key="5">
    <source>
        <dbReference type="Pfam" id="PF08386"/>
    </source>
</evidence>
<dbReference type="PANTHER" id="PTHR43248">
    <property type="entry name" value="2-SUCCINYL-6-HYDROXY-2,4-CYCLOHEXADIENE-1-CARBOXYLATE SYNTHASE"/>
    <property type="match status" value="1"/>
</dbReference>
<reference evidence="6 7" key="1">
    <citation type="journal article" date="2013" name="Int. J. Syst. Evol. Microbiol.">
        <title>Kordia antarctica sp. nov., isolated from Antarctic seawater.</title>
        <authorList>
            <person name="Baek K."/>
            <person name="Choi A."/>
            <person name="Kang I."/>
            <person name="Lee K."/>
            <person name="Cho J.C."/>
        </authorList>
    </citation>
    <scope>NUCLEOTIDE SEQUENCE [LARGE SCALE GENOMIC DNA]</scope>
    <source>
        <strain evidence="6 7">IMCC3317</strain>
    </source>
</reference>
<dbReference type="KEGG" id="kan:IMCC3317_07790"/>
<keyword evidence="7" id="KW-1185">Reference proteome</keyword>
<feature type="domain" description="AB hydrolase-1" evidence="4">
    <location>
        <begin position="84"/>
        <end position="232"/>
    </location>
</feature>
<keyword evidence="6" id="KW-0031">Aminopeptidase</keyword>
<keyword evidence="2 6" id="KW-0378">Hydrolase</keyword>
<dbReference type="EMBL" id="CP019288">
    <property type="protein sequence ID" value="QHI35433.1"/>
    <property type="molecule type" value="Genomic_DNA"/>
</dbReference>
<dbReference type="InterPro" id="IPR000073">
    <property type="entry name" value="AB_hydrolase_1"/>
</dbReference>
<name>A0A7L4ZFI9_9FLAO</name>
<feature type="transmembrane region" description="Helical" evidence="3">
    <location>
        <begin position="556"/>
        <end position="576"/>
    </location>
</feature>
<evidence type="ECO:0000313" key="7">
    <source>
        <dbReference type="Proteomes" id="UP000464657"/>
    </source>
</evidence>
<dbReference type="InterPro" id="IPR013595">
    <property type="entry name" value="Pept_S33_TAP-like_C"/>
</dbReference>
<keyword evidence="3" id="KW-0812">Transmembrane</keyword>
<keyword evidence="3" id="KW-1133">Transmembrane helix</keyword>
<evidence type="ECO:0000256" key="2">
    <source>
        <dbReference type="ARBA" id="ARBA00022801"/>
    </source>
</evidence>
<dbReference type="InterPro" id="IPR051601">
    <property type="entry name" value="Serine_prot/Carboxylest_S33"/>
</dbReference>
<feature type="domain" description="Peptidase S33 tripeptidyl aminopeptidase-like C-terminal" evidence="5">
    <location>
        <begin position="391"/>
        <end position="458"/>
    </location>
</feature>
<keyword evidence="3" id="KW-0472">Membrane</keyword>
<dbReference type="AlphaFoldDB" id="A0A7L4ZFI9"/>
<dbReference type="Pfam" id="PF08386">
    <property type="entry name" value="Abhydrolase_4"/>
    <property type="match status" value="1"/>
</dbReference>
<feature type="transmembrane region" description="Helical" evidence="3">
    <location>
        <begin position="628"/>
        <end position="647"/>
    </location>
</feature>
<comment type="similarity">
    <text evidence="1">Belongs to the peptidase S33 family.</text>
</comment>
<gene>
    <name evidence="6" type="primary">tap</name>
    <name evidence="6" type="ORF">IMCC3317_07790</name>
</gene>
<dbReference type="SUPFAM" id="SSF53474">
    <property type="entry name" value="alpha/beta-Hydrolases"/>
    <property type="match status" value="1"/>
</dbReference>
<evidence type="ECO:0000313" key="6">
    <source>
        <dbReference type="EMBL" id="QHI35433.1"/>
    </source>
</evidence>
<feature type="transmembrane region" description="Helical" evidence="3">
    <location>
        <begin position="516"/>
        <end position="536"/>
    </location>
</feature>
<organism evidence="6 7">
    <name type="scientific">Kordia antarctica</name>
    <dbReference type="NCBI Taxonomy" id="1218801"/>
    <lineage>
        <taxon>Bacteria</taxon>
        <taxon>Pseudomonadati</taxon>
        <taxon>Bacteroidota</taxon>
        <taxon>Flavobacteriia</taxon>
        <taxon>Flavobacteriales</taxon>
        <taxon>Flavobacteriaceae</taxon>
        <taxon>Kordia</taxon>
    </lineage>
</organism>
<accession>A0A7L4ZFI9</accession>
<feature type="transmembrane region" description="Helical" evidence="3">
    <location>
        <begin position="596"/>
        <end position="616"/>
    </location>
</feature>